<evidence type="ECO:0000313" key="1">
    <source>
        <dbReference type="EMBL" id="KAJ3640116.1"/>
    </source>
</evidence>
<reference evidence="1" key="1">
    <citation type="journal article" date="2023" name="G3 (Bethesda)">
        <title>Whole genome assemblies of Zophobas morio and Tenebrio molitor.</title>
        <authorList>
            <person name="Kaur S."/>
            <person name="Stinson S.A."/>
            <person name="diCenzo G.C."/>
        </authorList>
    </citation>
    <scope>NUCLEOTIDE SEQUENCE</scope>
    <source>
        <strain evidence="1">QUZm001</strain>
    </source>
</reference>
<dbReference type="EMBL" id="JALNTZ010000010">
    <property type="protein sequence ID" value="KAJ3640116.1"/>
    <property type="molecule type" value="Genomic_DNA"/>
</dbReference>
<comment type="caution">
    <text evidence="1">The sequence shown here is derived from an EMBL/GenBank/DDBJ whole genome shotgun (WGS) entry which is preliminary data.</text>
</comment>
<sequence>MELPLLKKVQKPPNCALYTAQLSSLLNLMCNNVALNAEDDVVRDACIGCFQQASTANNNQPSLTDLRDCAENYLSDTRYEECSAQIDTNPGSGPCVTGYCRFVSCIRRINSDLLIAQCYEQASADNDAIFEEDQITLVKNVTSCILARARCASINPITGERQTSSLTTTTYDKWGKPKTTTVSLYNSLQITPEGNLRIIRLPGTTNIQNYFCTAQPNLRESSWLEYSC</sequence>
<name>A0AA38M1M1_9CUCU</name>
<organism evidence="1 2">
    <name type="scientific">Zophobas morio</name>
    <dbReference type="NCBI Taxonomy" id="2755281"/>
    <lineage>
        <taxon>Eukaryota</taxon>
        <taxon>Metazoa</taxon>
        <taxon>Ecdysozoa</taxon>
        <taxon>Arthropoda</taxon>
        <taxon>Hexapoda</taxon>
        <taxon>Insecta</taxon>
        <taxon>Pterygota</taxon>
        <taxon>Neoptera</taxon>
        <taxon>Endopterygota</taxon>
        <taxon>Coleoptera</taxon>
        <taxon>Polyphaga</taxon>
        <taxon>Cucujiformia</taxon>
        <taxon>Tenebrionidae</taxon>
        <taxon>Zophobas</taxon>
    </lineage>
</organism>
<keyword evidence="2" id="KW-1185">Reference proteome</keyword>
<proteinExistence type="predicted"/>
<gene>
    <name evidence="1" type="ORF">Zmor_003432</name>
</gene>
<dbReference type="Proteomes" id="UP001168821">
    <property type="component" value="Unassembled WGS sequence"/>
</dbReference>
<accession>A0AA38M1M1</accession>
<evidence type="ECO:0000313" key="2">
    <source>
        <dbReference type="Proteomes" id="UP001168821"/>
    </source>
</evidence>
<dbReference type="AlphaFoldDB" id="A0AA38M1M1"/>
<protein>
    <submittedName>
        <fullName evidence="1">Uncharacterized protein</fullName>
    </submittedName>
</protein>